<dbReference type="OrthoDB" id="3247966at2759"/>
<feature type="domain" description="Protein kinase" evidence="1">
    <location>
        <begin position="60"/>
        <end position="274"/>
    </location>
</feature>
<dbReference type="InterPro" id="IPR000719">
    <property type="entry name" value="Prot_kinase_dom"/>
</dbReference>
<dbReference type="GO" id="GO:0004674">
    <property type="term" value="F:protein serine/threonine kinase activity"/>
    <property type="evidence" value="ECO:0007669"/>
    <property type="project" value="TreeGrafter"/>
</dbReference>
<evidence type="ECO:0000313" key="3">
    <source>
        <dbReference type="Proteomes" id="UP001150538"/>
    </source>
</evidence>
<dbReference type="PANTHER" id="PTHR44167:SF24">
    <property type="entry name" value="SERINE_THREONINE-PROTEIN KINASE CHK2"/>
    <property type="match status" value="1"/>
</dbReference>
<dbReference type="GO" id="GO:0005524">
    <property type="term" value="F:ATP binding"/>
    <property type="evidence" value="ECO:0007669"/>
    <property type="project" value="InterPro"/>
</dbReference>
<protein>
    <recommendedName>
        <fullName evidence="1">Protein kinase domain-containing protein</fullName>
    </recommendedName>
</protein>
<sequence length="274" mass="32043">MAGFSKNIDKNSIPSAPTSEMELLGTTSLLNYHLDNGKVVSYDEMKLKYYLDKDKVITYENEDKLKGAVMLDDVLLRVDEVPLIKLYKKFDTPPAENMYLKVPCIPKNNPWHFNCKNSMRREIRNLTEIKHPNIPKLYGYRELDGYILGLYIDKYDITLEDLLESKVDFDRHKFFAKLCEIVKSIHKQGYVHADMHDLNIMVKKENLDEPFLIDFDSAEKIGTETGRQRKYVFEFRDKVFNEDIDNYSLALLKKRLEIEDDKIEATPVIATPDE</sequence>
<reference evidence="2" key="1">
    <citation type="submission" date="2022-07" db="EMBL/GenBank/DDBJ databases">
        <title>Phylogenomic reconstructions and comparative analyses of Kickxellomycotina fungi.</title>
        <authorList>
            <person name="Reynolds N.K."/>
            <person name="Stajich J.E."/>
            <person name="Barry K."/>
            <person name="Grigoriev I.V."/>
            <person name="Crous P."/>
            <person name="Smith M.E."/>
        </authorList>
    </citation>
    <scope>NUCLEOTIDE SEQUENCE</scope>
    <source>
        <strain evidence="2">NBRC 100468</strain>
    </source>
</reference>
<dbReference type="Gene3D" id="1.10.510.10">
    <property type="entry name" value="Transferase(Phosphotransferase) domain 1"/>
    <property type="match status" value="1"/>
</dbReference>
<dbReference type="Pfam" id="PF00069">
    <property type="entry name" value="Pkinase"/>
    <property type="match status" value="1"/>
</dbReference>
<gene>
    <name evidence="2" type="ORF">H4219_001870</name>
</gene>
<comment type="caution">
    <text evidence="2">The sequence shown here is derived from an EMBL/GenBank/DDBJ whole genome shotgun (WGS) entry which is preliminary data.</text>
</comment>
<dbReference type="GO" id="GO:0005634">
    <property type="term" value="C:nucleus"/>
    <property type="evidence" value="ECO:0007669"/>
    <property type="project" value="TreeGrafter"/>
</dbReference>
<dbReference type="EMBL" id="JANBPU010000024">
    <property type="protein sequence ID" value="KAJ1919621.1"/>
    <property type="molecule type" value="Genomic_DNA"/>
</dbReference>
<dbReference type="PANTHER" id="PTHR44167">
    <property type="entry name" value="OVARIAN-SPECIFIC SERINE/THREONINE-PROTEIN KINASE LOK-RELATED"/>
    <property type="match status" value="1"/>
</dbReference>
<dbReference type="InterPro" id="IPR011009">
    <property type="entry name" value="Kinase-like_dom_sf"/>
</dbReference>
<evidence type="ECO:0000313" key="2">
    <source>
        <dbReference type="EMBL" id="KAJ1919621.1"/>
    </source>
</evidence>
<evidence type="ECO:0000259" key="1">
    <source>
        <dbReference type="PROSITE" id="PS50011"/>
    </source>
</evidence>
<dbReference type="GO" id="GO:0044773">
    <property type="term" value="P:mitotic DNA damage checkpoint signaling"/>
    <property type="evidence" value="ECO:0007669"/>
    <property type="project" value="TreeGrafter"/>
</dbReference>
<dbReference type="Proteomes" id="UP001150538">
    <property type="component" value="Unassembled WGS sequence"/>
</dbReference>
<proteinExistence type="predicted"/>
<organism evidence="2 3">
    <name type="scientific">Mycoemilia scoparia</name>
    <dbReference type="NCBI Taxonomy" id="417184"/>
    <lineage>
        <taxon>Eukaryota</taxon>
        <taxon>Fungi</taxon>
        <taxon>Fungi incertae sedis</taxon>
        <taxon>Zoopagomycota</taxon>
        <taxon>Kickxellomycotina</taxon>
        <taxon>Kickxellomycetes</taxon>
        <taxon>Kickxellales</taxon>
        <taxon>Kickxellaceae</taxon>
        <taxon>Mycoemilia</taxon>
    </lineage>
</organism>
<dbReference type="SUPFAM" id="SSF56112">
    <property type="entry name" value="Protein kinase-like (PK-like)"/>
    <property type="match status" value="1"/>
</dbReference>
<dbReference type="PROSITE" id="PS50011">
    <property type="entry name" value="PROTEIN_KINASE_DOM"/>
    <property type="match status" value="1"/>
</dbReference>
<accession>A0A9W7ZZ98</accession>
<keyword evidence="3" id="KW-1185">Reference proteome</keyword>
<name>A0A9W7ZZ98_9FUNG</name>
<dbReference type="AlphaFoldDB" id="A0A9W7ZZ98"/>